<dbReference type="Proteomes" id="UP000636453">
    <property type="component" value="Unassembled WGS sequence"/>
</dbReference>
<reference evidence="8" key="1">
    <citation type="journal article" date="2014" name="Int. J. Syst. Evol. Microbiol.">
        <title>Complete genome sequence of Corynebacterium casei LMG S-19264T (=DSM 44701T), isolated from a smear-ripened cheese.</title>
        <authorList>
            <consortium name="US DOE Joint Genome Institute (JGI-PGF)"/>
            <person name="Walter F."/>
            <person name="Albersmeier A."/>
            <person name="Kalinowski J."/>
            <person name="Ruckert C."/>
        </authorList>
    </citation>
    <scope>NUCLEOTIDE SEQUENCE</scope>
    <source>
        <strain evidence="8">KCTC 32020</strain>
    </source>
</reference>
<feature type="active site" description="Proton donor" evidence="6">
    <location>
        <position position="134"/>
    </location>
</feature>
<dbReference type="Gene3D" id="1.20.1290.10">
    <property type="entry name" value="AhpD-like"/>
    <property type="match status" value="1"/>
</dbReference>
<dbReference type="InterPro" id="IPR004675">
    <property type="entry name" value="AhpD_core"/>
</dbReference>
<accession>A0A918YTT3</accession>
<gene>
    <name evidence="6 8" type="primary">ahpD</name>
    <name evidence="8" type="ORF">GCM10007167_00570</name>
</gene>
<name>A0A918YTT3_9GAMM</name>
<feature type="disulfide bond" description="Interchain (with AhpC); in linked form" evidence="6">
    <location>
        <position position="137"/>
    </location>
</feature>
<dbReference type="PANTHER" id="PTHR33930">
    <property type="entry name" value="ALKYL HYDROPEROXIDE REDUCTASE AHPD"/>
    <property type="match status" value="1"/>
</dbReference>
<dbReference type="AlphaFoldDB" id="A0A918YTT3"/>
<dbReference type="SUPFAM" id="SSF69118">
    <property type="entry name" value="AhpD-like"/>
    <property type="match status" value="1"/>
</dbReference>
<organism evidence="8 9">
    <name type="scientific">Vulcaniibacterium thermophilum</name>
    <dbReference type="NCBI Taxonomy" id="1169913"/>
    <lineage>
        <taxon>Bacteria</taxon>
        <taxon>Pseudomonadati</taxon>
        <taxon>Pseudomonadota</taxon>
        <taxon>Gammaproteobacteria</taxon>
        <taxon>Lysobacterales</taxon>
        <taxon>Lysobacteraceae</taxon>
        <taxon>Vulcaniibacterium</taxon>
    </lineage>
</organism>
<evidence type="ECO:0000256" key="3">
    <source>
        <dbReference type="ARBA" id="ARBA00023002"/>
    </source>
</evidence>
<dbReference type="EMBL" id="BNCF01000001">
    <property type="protein sequence ID" value="GHE24807.1"/>
    <property type="molecule type" value="Genomic_DNA"/>
</dbReference>
<dbReference type="HAMAP" id="MF_01676">
    <property type="entry name" value="AhpD"/>
    <property type="match status" value="1"/>
</dbReference>
<reference evidence="8" key="2">
    <citation type="submission" date="2020-09" db="EMBL/GenBank/DDBJ databases">
        <authorList>
            <person name="Sun Q."/>
            <person name="Kim S."/>
        </authorList>
    </citation>
    <scope>NUCLEOTIDE SEQUENCE</scope>
    <source>
        <strain evidence="8">KCTC 32020</strain>
    </source>
</reference>
<evidence type="ECO:0000256" key="6">
    <source>
        <dbReference type="HAMAP-Rule" id="MF_01676"/>
    </source>
</evidence>
<dbReference type="GO" id="GO:0032843">
    <property type="term" value="F:hydroperoxide reductase activity"/>
    <property type="evidence" value="ECO:0007669"/>
    <property type="project" value="InterPro"/>
</dbReference>
<dbReference type="InterPro" id="IPR003779">
    <property type="entry name" value="CMD-like"/>
</dbReference>
<comment type="catalytic activity">
    <reaction evidence="6">
        <text>N(6)-[(R)-dihydrolipoyl]-L-lysyl-[lipoyl-carrier protein] + a hydroperoxide = N(6)-[(R)-lipoyl]-L-lysyl-[lipoyl-carrier protein] + an alcohol + H2O</text>
        <dbReference type="Rhea" id="RHEA:62636"/>
        <dbReference type="Rhea" id="RHEA-COMP:10502"/>
        <dbReference type="Rhea" id="RHEA-COMP:16355"/>
        <dbReference type="ChEBI" id="CHEBI:15377"/>
        <dbReference type="ChEBI" id="CHEBI:30879"/>
        <dbReference type="ChEBI" id="CHEBI:35924"/>
        <dbReference type="ChEBI" id="CHEBI:83099"/>
        <dbReference type="ChEBI" id="CHEBI:83100"/>
        <dbReference type="EC" id="1.11.1.28"/>
    </reaction>
</comment>
<keyword evidence="5 6" id="KW-0676">Redox-active center</keyword>
<sequence>MTLADLRNQLPDYAKDLKLNLDSVLSESGAPGLDPRQIRVIALACAIAARHEPLRRAVEAFAAEQLSPAEIDGARAAAAIMAMNNVFYRATHLISNPEYGQMRAGLRMNVMMNPGVDKATFELASLAVSAINGCGACLDSHEKVVRQHGLSAQAVHSALKIASVVHAVAVTLEQSEPAAA</sequence>
<comment type="function">
    <text evidence="6">Antioxidant protein with alkyl hydroperoxidase activity. Required for the reduction of the AhpC active site cysteine residues and for the regeneration of the AhpC enzyme activity.</text>
</comment>
<dbReference type="GO" id="GO:0045454">
    <property type="term" value="P:cell redox homeostasis"/>
    <property type="evidence" value="ECO:0007669"/>
    <property type="project" value="TreeGrafter"/>
</dbReference>
<evidence type="ECO:0000256" key="1">
    <source>
        <dbReference type="ARBA" id="ARBA00022559"/>
    </source>
</evidence>
<comment type="similarity">
    <text evidence="6">Belongs to the AhpD family.</text>
</comment>
<comment type="caution">
    <text evidence="8">The sequence shown here is derived from an EMBL/GenBank/DDBJ whole genome shotgun (WGS) entry which is preliminary data.</text>
</comment>
<evidence type="ECO:0000256" key="2">
    <source>
        <dbReference type="ARBA" id="ARBA00022862"/>
    </source>
</evidence>
<dbReference type="EC" id="1.11.1.28" evidence="6"/>
<keyword evidence="1 6" id="KW-0575">Peroxidase</keyword>
<dbReference type="NCBIfam" id="TIGR00778">
    <property type="entry name" value="ahpD_dom"/>
    <property type="match status" value="1"/>
</dbReference>
<evidence type="ECO:0000313" key="8">
    <source>
        <dbReference type="EMBL" id="GHE24807.1"/>
    </source>
</evidence>
<dbReference type="OrthoDB" id="9801997at2"/>
<dbReference type="InterPro" id="IPR029032">
    <property type="entry name" value="AhpD-like"/>
</dbReference>
<evidence type="ECO:0000256" key="4">
    <source>
        <dbReference type="ARBA" id="ARBA00023157"/>
    </source>
</evidence>
<dbReference type="InterPro" id="IPR004674">
    <property type="entry name" value="AhpD"/>
</dbReference>
<keyword evidence="3 6" id="KW-0560">Oxidoreductase</keyword>
<feature type="disulfide bond" evidence="6">
    <location>
        <begin position="134"/>
        <end position="137"/>
    </location>
</feature>
<dbReference type="GO" id="GO:0051920">
    <property type="term" value="F:peroxiredoxin activity"/>
    <property type="evidence" value="ECO:0007669"/>
    <property type="project" value="InterPro"/>
</dbReference>
<proteinExistence type="inferred from homology"/>
<dbReference type="NCBIfam" id="TIGR00777">
    <property type="entry name" value="ahpD"/>
    <property type="match status" value="1"/>
</dbReference>
<evidence type="ECO:0000256" key="5">
    <source>
        <dbReference type="ARBA" id="ARBA00023284"/>
    </source>
</evidence>
<evidence type="ECO:0000259" key="7">
    <source>
        <dbReference type="Pfam" id="PF02627"/>
    </source>
</evidence>
<dbReference type="PANTHER" id="PTHR33930:SF7">
    <property type="entry name" value="ALKYL HYDROPEROXIDE REDUCTASE AHPD"/>
    <property type="match status" value="1"/>
</dbReference>
<feature type="active site" description="Cysteine sulfenic acid (-SOH) intermediate" evidence="6">
    <location>
        <position position="137"/>
    </location>
</feature>
<dbReference type="RefSeq" id="WP_146471701.1">
    <property type="nucleotide sequence ID" value="NZ_BNCF01000001.1"/>
</dbReference>
<dbReference type="GO" id="GO:0006979">
    <property type="term" value="P:response to oxidative stress"/>
    <property type="evidence" value="ECO:0007669"/>
    <property type="project" value="InterPro"/>
</dbReference>
<keyword evidence="4 6" id="KW-1015">Disulfide bond</keyword>
<protein>
    <recommendedName>
        <fullName evidence="6">Alkyl hydroperoxide reductase AhpD</fullName>
        <ecNumber evidence="6">1.11.1.28</ecNumber>
    </recommendedName>
    <alternativeName>
        <fullName evidence="6">Alkylhydroperoxidase AhpD</fullName>
    </alternativeName>
</protein>
<keyword evidence="9" id="KW-1185">Reference proteome</keyword>
<dbReference type="Pfam" id="PF02627">
    <property type="entry name" value="CMD"/>
    <property type="match status" value="1"/>
</dbReference>
<dbReference type="GO" id="GO:0015036">
    <property type="term" value="F:disulfide oxidoreductase activity"/>
    <property type="evidence" value="ECO:0007669"/>
    <property type="project" value="TreeGrafter"/>
</dbReference>
<evidence type="ECO:0000313" key="9">
    <source>
        <dbReference type="Proteomes" id="UP000636453"/>
    </source>
</evidence>
<keyword evidence="2 6" id="KW-0049">Antioxidant</keyword>
<feature type="domain" description="Carboxymuconolactone decarboxylase-like" evidence="7">
    <location>
        <begin position="97"/>
        <end position="172"/>
    </location>
</feature>